<sequence>MQKPTLDHELDEQPLDPAAERVQRKLMRFVVINIGILLAAVMAVLGAVVYKSGVFSSTSAPSPSSAAVPSSADMPFVEGVIALPAGARVVSQALSGDRLTLHAELPGGTTAIYHYDLAQRRMLGRYVIAE</sequence>
<organism evidence="2 3">
    <name type="scientific">Aquibium carbonis</name>
    <dbReference type="NCBI Taxonomy" id="2495581"/>
    <lineage>
        <taxon>Bacteria</taxon>
        <taxon>Pseudomonadati</taxon>
        <taxon>Pseudomonadota</taxon>
        <taxon>Alphaproteobacteria</taxon>
        <taxon>Hyphomicrobiales</taxon>
        <taxon>Phyllobacteriaceae</taxon>
        <taxon>Aquibium</taxon>
    </lineage>
</organism>
<proteinExistence type="predicted"/>
<keyword evidence="3" id="KW-1185">Reference proteome</keyword>
<accession>A0A429Z3I4</accession>
<keyword evidence="1" id="KW-0472">Membrane</keyword>
<gene>
    <name evidence="2" type="ORF">EJC49_00665</name>
</gene>
<protein>
    <submittedName>
        <fullName evidence="2">Fimbrial protein</fullName>
    </submittedName>
</protein>
<reference evidence="2 3" key="1">
    <citation type="submission" date="2018-12" db="EMBL/GenBank/DDBJ databases">
        <title>Mesorhizobium carbonis sp. nov., isolated from coal mine water.</title>
        <authorList>
            <person name="Xin W."/>
            <person name="Xu Z."/>
            <person name="Xiang F."/>
            <person name="Zhang J."/>
            <person name="Xi L."/>
            <person name="Liu J."/>
        </authorList>
    </citation>
    <scope>NUCLEOTIDE SEQUENCE [LARGE SCALE GENOMIC DNA]</scope>
    <source>
        <strain evidence="2 3">B2.3</strain>
    </source>
</reference>
<dbReference type="Proteomes" id="UP000278398">
    <property type="component" value="Unassembled WGS sequence"/>
</dbReference>
<feature type="transmembrane region" description="Helical" evidence="1">
    <location>
        <begin position="29"/>
        <end position="50"/>
    </location>
</feature>
<dbReference type="AlphaFoldDB" id="A0A429Z3I4"/>
<evidence type="ECO:0000256" key="1">
    <source>
        <dbReference type="SAM" id="Phobius"/>
    </source>
</evidence>
<dbReference type="RefSeq" id="WP_126697522.1">
    <property type="nucleotide sequence ID" value="NZ_RWKW01000002.1"/>
</dbReference>
<name>A0A429Z3I4_9HYPH</name>
<keyword evidence="1" id="KW-0812">Transmembrane</keyword>
<dbReference type="OrthoDB" id="7869382at2"/>
<evidence type="ECO:0000313" key="2">
    <source>
        <dbReference type="EMBL" id="RST88247.1"/>
    </source>
</evidence>
<evidence type="ECO:0000313" key="3">
    <source>
        <dbReference type="Proteomes" id="UP000278398"/>
    </source>
</evidence>
<comment type="caution">
    <text evidence="2">The sequence shown here is derived from an EMBL/GenBank/DDBJ whole genome shotgun (WGS) entry which is preliminary data.</text>
</comment>
<dbReference type="EMBL" id="RWKW01000002">
    <property type="protein sequence ID" value="RST88247.1"/>
    <property type="molecule type" value="Genomic_DNA"/>
</dbReference>
<keyword evidence="1" id="KW-1133">Transmembrane helix</keyword>